<feature type="chain" id="PRO_5011772049" description="DUF2125 domain-containing protein" evidence="1">
    <location>
        <begin position="25"/>
        <end position="512"/>
    </location>
</feature>
<keyword evidence="1" id="KW-0732">Signal</keyword>
<protein>
    <recommendedName>
        <fullName evidence="4">DUF2125 domain-containing protein</fullName>
    </recommendedName>
</protein>
<proteinExistence type="predicted"/>
<dbReference type="EMBL" id="FOCI01000022">
    <property type="protein sequence ID" value="SEN59545.1"/>
    <property type="molecule type" value="Genomic_DNA"/>
</dbReference>
<reference evidence="2 3" key="1">
    <citation type="submission" date="2016-10" db="EMBL/GenBank/DDBJ databases">
        <authorList>
            <person name="de Groot N.N."/>
        </authorList>
    </citation>
    <scope>NUCLEOTIDE SEQUENCE [LARGE SCALE GENOMIC DNA]</scope>
    <source>
        <strain evidence="2 3">DSM 16213</strain>
    </source>
</reference>
<gene>
    <name evidence="2" type="ORF">SAMN04488003_12230</name>
</gene>
<keyword evidence="3" id="KW-1185">Reference proteome</keyword>
<evidence type="ECO:0000313" key="3">
    <source>
        <dbReference type="Proteomes" id="UP000199585"/>
    </source>
</evidence>
<dbReference type="AlphaFoldDB" id="A0A1H8HU71"/>
<accession>A0A1H8HU71</accession>
<dbReference type="InterPro" id="IPR018666">
    <property type="entry name" value="DUF2125"/>
</dbReference>
<sequence>MISRITLRAGVCLTALTLAPAAWADVTAQQVWTAWQEAVTGYATDVTLTSDPVVEDGDTVTVTNLVVSSAQDGDTLTLTIPELVFTGAGDGTVDVTGSDRVPVVIASADGGEIAMTLSETNGTLKVSGTPEALSYAMAADQYALTMDSLTTPEGPVTGEMRLAANGVSATTTTATGATVDGTLDLTATSVDLLLDITSPDATPVMVSGKIDGIAATGTSSMPADLDTSDPSAMFGGDYVADGTFSNGPSAYIIDVGGVSPVNGTVTTGPGTLSYGIGPDGLRYATEATDLVADLTSGDMPFPLRLTAASYGTSLTTPVGPTDAAVPFGLTLDLSELTVNDEVWAMLDPAASLPRDPATVQLDISGMARLDESMMDPAAMTPDAGTADATDLTAVPPMGPDAFPGEVESLTLNALTVDALGVSIDGTGDFTFDNADTTTFPGFPAPTGQITLDLTGANGLIDTLIAMGLVPEDQAMMGRMMMGMFATSVGDDALQSVIEVRDGQVLANGQRIR</sequence>
<dbReference type="OrthoDB" id="7791409at2"/>
<dbReference type="Pfam" id="PF09898">
    <property type="entry name" value="DUF2125"/>
    <property type="match status" value="1"/>
</dbReference>
<evidence type="ECO:0000313" key="2">
    <source>
        <dbReference type="EMBL" id="SEN59545.1"/>
    </source>
</evidence>
<dbReference type="Proteomes" id="UP000199585">
    <property type="component" value="Unassembled WGS sequence"/>
</dbReference>
<evidence type="ECO:0008006" key="4">
    <source>
        <dbReference type="Google" id="ProtNLM"/>
    </source>
</evidence>
<organism evidence="2 3">
    <name type="scientific">Loktanella fryxellensis</name>
    <dbReference type="NCBI Taxonomy" id="245187"/>
    <lineage>
        <taxon>Bacteria</taxon>
        <taxon>Pseudomonadati</taxon>
        <taxon>Pseudomonadota</taxon>
        <taxon>Alphaproteobacteria</taxon>
        <taxon>Rhodobacterales</taxon>
        <taxon>Roseobacteraceae</taxon>
        <taxon>Loktanella</taxon>
    </lineage>
</organism>
<dbReference type="STRING" id="245187.SAMN04488003_12230"/>
<evidence type="ECO:0000256" key="1">
    <source>
        <dbReference type="SAM" id="SignalP"/>
    </source>
</evidence>
<dbReference type="RefSeq" id="WP_089904895.1">
    <property type="nucleotide sequence ID" value="NZ_FOCI01000022.1"/>
</dbReference>
<name>A0A1H8HU71_9RHOB</name>
<feature type="signal peptide" evidence="1">
    <location>
        <begin position="1"/>
        <end position="24"/>
    </location>
</feature>